<evidence type="ECO:0000313" key="1">
    <source>
        <dbReference type="EMBL" id="OGG23915.1"/>
    </source>
</evidence>
<dbReference type="Proteomes" id="UP000178759">
    <property type="component" value="Unassembled WGS sequence"/>
</dbReference>
<organism evidence="1 2">
    <name type="scientific">Candidatus Gottesmanbacteria bacterium RIFCSPLOWO2_01_FULL_43_11b</name>
    <dbReference type="NCBI Taxonomy" id="1798392"/>
    <lineage>
        <taxon>Bacteria</taxon>
        <taxon>Candidatus Gottesmaniibacteriota</taxon>
    </lineage>
</organism>
<evidence type="ECO:0000313" key="2">
    <source>
        <dbReference type="Proteomes" id="UP000178759"/>
    </source>
</evidence>
<reference evidence="1 2" key="1">
    <citation type="journal article" date="2016" name="Nat. Commun.">
        <title>Thousands of microbial genomes shed light on interconnected biogeochemical processes in an aquifer system.</title>
        <authorList>
            <person name="Anantharaman K."/>
            <person name="Brown C.T."/>
            <person name="Hug L.A."/>
            <person name="Sharon I."/>
            <person name="Castelle C.J."/>
            <person name="Probst A.J."/>
            <person name="Thomas B.C."/>
            <person name="Singh A."/>
            <person name="Wilkins M.J."/>
            <person name="Karaoz U."/>
            <person name="Brodie E.L."/>
            <person name="Williams K.H."/>
            <person name="Hubbard S.S."/>
            <person name="Banfield J.F."/>
        </authorList>
    </citation>
    <scope>NUCLEOTIDE SEQUENCE [LARGE SCALE GENOMIC DNA]</scope>
</reference>
<dbReference type="AlphaFoldDB" id="A0A1F6AGV1"/>
<dbReference type="EMBL" id="MFJV01000001">
    <property type="protein sequence ID" value="OGG23915.1"/>
    <property type="molecule type" value="Genomic_DNA"/>
</dbReference>
<sequence>MNQSLEVCKNCLNVSNCPKIFTPERVRNNGKIVPLITNAGHCRHYTCIIGEGFARRAIKENQSTNYSVYIDDGGEEIIQAVAFESTEKKTKAQVLRIVSVETGQIFSLHEGKYYPTGQQVLV</sequence>
<comment type="caution">
    <text evidence="1">The sequence shown here is derived from an EMBL/GenBank/DDBJ whole genome shotgun (WGS) entry which is preliminary data.</text>
</comment>
<accession>A0A1F6AGV1</accession>
<name>A0A1F6AGV1_9BACT</name>
<protein>
    <submittedName>
        <fullName evidence="1">Uncharacterized protein</fullName>
    </submittedName>
</protein>
<proteinExistence type="predicted"/>
<gene>
    <name evidence="1" type="ORF">A3A79_01805</name>
</gene>